<evidence type="ECO:0000313" key="1">
    <source>
        <dbReference type="EMBL" id="CEK50287.1"/>
    </source>
</evidence>
<feature type="non-terminal residue" evidence="1">
    <location>
        <position position="1"/>
    </location>
</feature>
<dbReference type="AlphaFoldDB" id="A0A0B6Y1X3"/>
<accession>A0A0B6Y1X3</accession>
<dbReference type="EMBL" id="HACG01003422">
    <property type="protein sequence ID" value="CEK50287.1"/>
    <property type="molecule type" value="Transcribed_RNA"/>
</dbReference>
<sequence>PGNHSGEKKKKLEWSKQCNNTQKQYNQKNVASSPICILVPSNITLQCVQL</sequence>
<name>A0A0B6Y1X3_9EUPU</name>
<protein>
    <submittedName>
        <fullName evidence="1">Uncharacterized protein</fullName>
    </submittedName>
</protein>
<proteinExistence type="predicted"/>
<gene>
    <name evidence="1" type="primary">ORF10314</name>
</gene>
<reference evidence="1" key="1">
    <citation type="submission" date="2014-12" db="EMBL/GenBank/DDBJ databases">
        <title>Insight into the proteome of Arion vulgaris.</title>
        <authorList>
            <person name="Aradska J."/>
            <person name="Bulat T."/>
            <person name="Smidak R."/>
            <person name="Sarate P."/>
            <person name="Gangsoo J."/>
            <person name="Sialana F."/>
            <person name="Bilban M."/>
            <person name="Lubec G."/>
        </authorList>
    </citation>
    <scope>NUCLEOTIDE SEQUENCE</scope>
    <source>
        <tissue evidence="1">Skin</tissue>
    </source>
</reference>
<organism evidence="1">
    <name type="scientific">Arion vulgaris</name>
    <dbReference type="NCBI Taxonomy" id="1028688"/>
    <lineage>
        <taxon>Eukaryota</taxon>
        <taxon>Metazoa</taxon>
        <taxon>Spiralia</taxon>
        <taxon>Lophotrochozoa</taxon>
        <taxon>Mollusca</taxon>
        <taxon>Gastropoda</taxon>
        <taxon>Heterobranchia</taxon>
        <taxon>Euthyneura</taxon>
        <taxon>Panpulmonata</taxon>
        <taxon>Eupulmonata</taxon>
        <taxon>Stylommatophora</taxon>
        <taxon>Helicina</taxon>
        <taxon>Arionoidea</taxon>
        <taxon>Arionidae</taxon>
        <taxon>Arion</taxon>
    </lineage>
</organism>